<keyword evidence="8" id="KW-0868">Chloride</keyword>
<dbReference type="PRINTS" id="PR00762">
    <property type="entry name" value="CLCHANNEL"/>
</dbReference>
<evidence type="ECO:0000256" key="9">
    <source>
        <dbReference type="ARBA" id="ARBA00023303"/>
    </source>
</evidence>
<dbReference type="AlphaFoldDB" id="A0A853FZ87"/>
<evidence type="ECO:0000259" key="12">
    <source>
        <dbReference type="PROSITE" id="PS51371"/>
    </source>
</evidence>
<feature type="transmembrane region" description="Helical" evidence="11">
    <location>
        <begin position="239"/>
        <end position="260"/>
    </location>
</feature>
<evidence type="ECO:0000256" key="3">
    <source>
        <dbReference type="ARBA" id="ARBA00022692"/>
    </source>
</evidence>
<dbReference type="Gene3D" id="3.10.580.10">
    <property type="entry name" value="CBS-domain"/>
    <property type="match status" value="1"/>
</dbReference>
<sequence>MIQSSLRSVRQRLGAYSWLSELPAMLCWAALVGILGAFATIAFHQGMHLLQKLATGGSGTIAGVTESLPWYGRLAFPALGGVVAGFLLLGARKIKAGSNSDYMEAVAIGDGRLSIRQGMLRSMSSLFTVASGGSIGREGAMVHLAALSASAIGRFTYFNTARLRLLVACGATAGVSAAYGAPIAAAFFVGEIVLGTMRMHSLGPMLVAAASSNIVMRMTGNYHTLYAMPDVPSLSGGAVLPFVALGVAGGLCAPLFLKFLDFAKRSFQRTGLPLPARLGLGGALLGLLLILMPEVAGNGDNVVHSMLHSPWAWHAVLLVLACKVLATALTAGSGAVGGVFTPALFVGAALGTLFGMALQGVWPGMSVPVYVYTLVGMGCFLGAAASAPLMAILMIFEMTLSYQIVLPLMLACVVAHFVSRAVAEIAMYEVTVVRERDIALRQRLRNTTIADLIRPAVTVVSTTAPVREALQMFVEYPVKYLYVVDEKNVYQGVIAQQDLTSLLLSQGDIQETLAGDVLRLDFVKTLRPDMSLDEAQEYLVHFSGERLPVVSADEQPRLLGVVYKSAVLEKFSMLKKMADASAEEMLAFPVSVGQGGRERRK</sequence>
<feature type="transmembrane region" description="Helical" evidence="11">
    <location>
        <begin position="163"/>
        <end position="189"/>
    </location>
</feature>
<accession>A0A853FZ87</accession>
<dbReference type="InterPro" id="IPR050368">
    <property type="entry name" value="ClC-type_chloride_channel"/>
</dbReference>
<dbReference type="Pfam" id="PF00654">
    <property type="entry name" value="Voltage_CLC"/>
    <property type="match status" value="1"/>
</dbReference>
<keyword evidence="10" id="KW-0129">CBS domain</keyword>
<evidence type="ECO:0000256" key="5">
    <source>
        <dbReference type="ARBA" id="ARBA00023065"/>
    </source>
</evidence>
<dbReference type="InterPro" id="IPR046342">
    <property type="entry name" value="CBS_dom_sf"/>
</dbReference>
<dbReference type="CDD" id="cd00400">
    <property type="entry name" value="Voltage_gated_ClC"/>
    <property type="match status" value="1"/>
</dbReference>
<feature type="transmembrane region" description="Helical" evidence="11">
    <location>
        <begin position="21"/>
        <end position="43"/>
    </location>
</feature>
<feature type="domain" description="CBS" evidence="12">
    <location>
        <begin position="452"/>
        <end position="509"/>
    </location>
</feature>
<evidence type="ECO:0000256" key="10">
    <source>
        <dbReference type="PROSITE-ProRule" id="PRU00703"/>
    </source>
</evidence>
<keyword evidence="5" id="KW-0406">Ion transport</keyword>
<dbReference type="GO" id="GO:0005254">
    <property type="term" value="F:chloride channel activity"/>
    <property type="evidence" value="ECO:0007669"/>
    <property type="project" value="UniProtKB-KW"/>
</dbReference>
<keyword evidence="14" id="KW-1185">Reference proteome</keyword>
<comment type="caution">
    <text evidence="13">The sequence shown here is derived from an EMBL/GenBank/DDBJ whole genome shotgun (WGS) entry which is preliminary data.</text>
</comment>
<evidence type="ECO:0000256" key="11">
    <source>
        <dbReference type="SAM" id="Phobius"/>
    </source>
</evidence>
<keyword evidence="3 11" id="KW-0812">Transmembrane</keyword>
<dbReference type="Gene3D" id="1.10.3080.10">
    <property type="entry name" value="Clc chloride channel"/>
    <property type="match status" value="1"/>
</dbReference>
<evidence type="ECO:0000256" key="6">
    <source>
        <dbReference type="ARBA" id="ARBA00023136"/>
    </source>
</evidence>
<comment type="subcellular location">
    <subcellularLocation>
        <location evidence="1">Membrane</location>
        <topology evidence="1">Multi-pass membrane protein</topology>
    </subcellularLocation>
</comment>
<dbReference type="Proteomes" id="UP000559809">
    <property type="component" value="Unassembled WGS sequence"/>
</dbReference>
<dbReference type="GO" id="GO:0005886">
    <property type="term" value="C:plasma membrane"/>
    <property type="evidence" value="ECO:0007669"/>
    <property type="project" value="TreeGrafter"/>
</dbReference>
<dbReference type="PANTHER" id="PTHR43427:SF6">
    <property type="entry name" value="CHLORIDE CHANNEL PROTEIN CLC-E"/>
    <property type="match status" value="1"/>
</dbReference>
<reference evidence="13 14" key="1">
    <citation type="submission" date="2020-07" db="EMBL/GenBank/DDBJ databases">
        <title>Taxonomic revisions and descriptions of new bacterial species based on genomic comparisons in the high-G+C-content subgroup of the family Alcaligenaceae.</title>
        <authorList>
            <person name="Szabo A."/>
            <person name="Felfoldi T."/>
        </authorList>
    </citation>
    <scope>NUCLEOTIDE SEQUENCE [LARGE SCALE GENOMIC DNA]</scope>
    <source>
        <strain evidence="13 14">LMG 24012</strain>
    </source>
</reference>
<organism evidence="13 14">
    <name type="scientific">Parapusillimonas granuli</name>
    <dbReference type="NCBI Taxonomy" id="380911"/>
    <lineage>
        <taxon>Bacteria</taxon>
        <taxon>Pseudomonadati</taxon>
        <taxon>Pseudomonadota</taxon>
        <taxon>Betaproteobacteria</taxon>
        <taxon>Burkholderiales</taxon>
        <taxon>Alcaligenaceae</taxon>
        <taxon>Parapusillimonas</taxon>
    </lineage>
</organism>
<name>A0A853FZ87_9BURK</name>
<feature type="transmembrane region" description="Helical" evidence="11">
    <location>
        <begin position="70"/>
        <end position="89"/>
    </location>
</feature>
<evidence type="ECO:0000256" key="8">
    <source>
        <dbReference type="ARBA" id="ARBA00023214"/>
    </source>
</evidence>
<dbReference type="PANTHER" id="PTHR43427">
    <property type="entry name" value="CHLORIDE CHANNEL PROTEIN CLC-E"/>
    <property type="match status" value="1"/>
</dbReference>
<feature type="domain" description="CBS" evidence="12">
    <location>
        <begin position="517"/>
        <end position="577"/>
    </location>
</feature>
<dbReference type="InterPro" id="IPR001807">
    <property type="entry name" value="ClC"/>
</dbReference>
<evidence type="ECO:0000256" key="7">
    <source>
        <dbReference type="ARBA" id="ARBA00023173"/>
    </source>
</evidence>
<feature type="transmembrane region" description="Helical" evidence="11">
    <location>
        <begin position="272"/>
        <end position="291"/>
    </location>
</feature>
<evidence type="ECO:0000256" key="4">
    <source>
        <dbReference type="ARBA" id="ARBA00022989"/>
    </source>
</evidence>
<evidence type="ECO:0000313" key="14">
    <source>
        <dbReference type="Proteomes" id="UP000559809"/>
    </source>
</evidence>
<keyword evidence="2" id="KW-0813">Transport</keyword>
<keyword evidence="4 11" id="KW-1133">Transmembrane helix</keyword>
<proteinExistence type="predicted"/>
<dbReference type="SMART" id="SM00116">
    <property type="entry name" value="CBS"/>
    <property type="match status" value="2"/>
</dbReference>
<dbReference type="GO" id="GO:0034707">
    <property type="term" value="C:chloride channel complex"/>
    <property type="evidence" value="ECO:0007669"/>
    <property type="project" value="UniProtKB-KW"/>
</dbReference>
<keyword evidence="9" id="KW-0407">Ion channel</keyword>
<evidence type="ECO:0000256" key="2">
    <source>
        <dbReference type="ARBA" id="ARBA00022448"/>
    </source>
</evidence>
<dbReference type="CDD" id="cd02205">
    <property type="entry name" value="CBS_pair_SF"/>
    <property type="match status" value="1"/>
</dbReference>
<protein>
    <submittedName>
        <fullName evidence="13">ClcB-like voltage-gated chloride channel protein</fullName>
    </submittedName>
</protein>
<feature type="transmembrane region" description="Helical" evidence="11">
    <location>
        <begin position="339"/>
        <end position="358"/>
    </location>
</feature>
<dbReference type="EMBL" id="JACCEM010000004">
    <property type="protein sequence ID" value="NYT49407.1"/>
    <property type="molecule type" value="Genomic_DNA"/>
</dbReference>
<keyword evidence="7" id="KW-0869">Chloride channel</keyword>
<dbReference type="RefSeq" id="WP_180154704.1">
    <property type="nucleotide sequence ID" value="NZ_JACCEM010000004.1"/>
</dbReference>
<evidence type="ECO:0000256" key="1">
    <source>
        <dbReference type="ARBA" id="ARBA00004141"/>
    </source>
</evidence>
<dbReference type="InterPro" id="IPR014743">
    <property type="entry name" value="Cl-channel_core"/>
</dbReference>
<dbReference type="InterPro" id="IPR000644">
    <property type="entry name" value="CBS_dom"/>
</dbReference>
<evidence type="ECO:0000313" key="13">
    <source>
        <dbReference type="EMBL" id="NYT49407.1"/>
    </source>
</evidence>
<dbReference type="SUPFAM" id="SSF81340">
    <property type="entry name" value="Clc chloride channel"/>
    <property type="match status" value="1"/>
</dbReference>
<feature type="transmembrane region" description="Helical" evidence="11">
    <location>
        <begin position="400"/>
        <end position="418"/>
    </location>
</feature>
<dbReference type="Pfam" id="PF00571">
    <property type="entry name" value="CBS"/>
    <property type="match status" value="2"/>
</dbReference>
<feature type="transmembrane region" description="Helical" evidence="11">
    <location>
        <begin position="370"/>
        <end position="393"/>
    </location>
</feature>
<dbReference type="PROSITE" id="PS51371">
    <property type="entry name" value="CBS"/>
    <property type="match status" value="2"/>
</dbReference>
<dbReference type="SUPFAM" id="SSF54631">
    <property type="entry name" value="CBS-domain pair"/>
    <property type="match status" value="1"/>
</dbReference>
<feature type="transmembrane region" description="Helical" evidence="11">
    <location>
        <begin position="311"/>
        <end position="332"/>
    </location>
</feature>
<keyword evidence="6 11" id="KW-0472">Membrane</keyword>
<gene>
    <name evidence="13" type="ORF">H0A72_08815</name>
</gene>
<dbReference type="NCBIfam" id="NF002505">
    <property type="entry name" value="PRK01862.1"/>
    <property type="match status" value="1"/>
</dbReference>